<evidence type="ECO:0000313" key="2">
    <source>
        <dbReference type="Proteomes" id="UP000075604"/>
    </source>
</evidence>
<reference evidence="1 2" key="1">
    <citation type="submission" date="2014-02" db="EMBL/GenBank/DDBJ databases">
        <title>The small core and large imbalanced accessory genome model reveals a collaborative survival strategy of Sorangium cellulosum strains in nature.</title>
        <authorList>
            <person name="Han K."/>
            <person name="Peng R."/>
            <person name="Blom J."/>
            <person name="Li Y.-Z."/>
        </authorList>
    </citation>
    <scope>NUCLEOTIDE SEQUENCE [LARGE SCALE GENOMIC DNA]</scope>
    <source>
        <strain evidence="1 2">So0157-18</strain>
    </source>
</reference>
<gene>
    <name evidence="1" type="ORF">BE04_28850</name>
</gene>
<organism evidence="1 2">
    <name type="scientific">Sorangium cellulosum</name>
    <name type="common">Polyangium cellulosum</name>
    <dbReference type="NCBI Taxonomy" id="56"/>
    <lineage>
        <taxon>Bacteria</taxon>
        <taxon>Pseudomonadati</taxon>
        <taxon>Myxococcota</taxon>
        <taxon>Polyangia</taxon>
        <taxon>Polyangiales</taxon>
        <taxon>Polyangiaceae</taxon>
        <taxon>Sorangium</taxon>
    </lineage>
</organism>
<name>A0A150PHW6_SORCE</name>
<dbReference type="EMBL" id="JELX01002472">
    <property type="protein sequence ID" value="KYF55283.1"/>
    <property type="molecule type" value="Genomic_DNA"/>
</dbReference>
<evidence type="ECO:0000313" key="1">
    <source>
        <dbReference type="EMBL" id="KYF55283.1"/>
    </source>
</evidence>
<comment type="caution">
    <text evidence="1">The sequence shown here is derived from an EMBL/GenBank/DDBJ whole genome shotgun (WGS) entry which is preliminary data.</text>
</comment>
<protein>
    <recommendedName>
        <fullName evidence="3">EF-hand domain-containing protein</fullName>
    </recommendedName>
</protein>
<dbReference type="AlphaFoldDB" id="A0A150PHW6"/>
<sequence>MHVYWTEITITDADAGTSVTGNEARNKVSTELSRPRDHKGLLIVGGDGETTPASVVYHGKTVSSELLLIVLRSIAAGLGKNWRFVYKESRSVKRVTEIYDRYKAEAHAEREGQNALRRPIPAYVIIGDGAAATVDHTTLRQSAWGKARVAPAEILHVGFEDPWSHYNQHKMGQFPQLLGLPGVAQRPVLGGPNEDGKEDVTGPRDSTRFAADTRAERARLAEHVRANKRVLIATAYGPEVRPLELLRLAMCVLAIVPRGTTALHDSARGAILREGIDEGELDFMLRWPYPDHSPRYRLLLADTTAHLHWLYADKIDICTGAGKPRAVDETMVTSQLYEAVRTRLWEPVERWDDAKKRRAILSGTEGLYRETDWTVGERYCVMGGGGVGVNMVERAEETDKWIDWLATKTLHESFPIGRNDILLKHPAASASERRGQPMLMDDFAYGRNDQLAVILPAARKWRFGQGCDLDRVEAAAPRLRVTFKQSPDAKYDKVPNAPQMSKQPIPALIRDHDEQVSDLEDGAFKFYDSYARPQAIQDPRSYDRVIRCAGQDIREVGQAEKIAAMLELVPLVSPADGRMVGLQTKDESVRVLGAAATGNAALVSAEDAAVQKMRAYHETLPAQGRIIFVGFVFSALNVAEANRYFDPGNGKAPNTNVNTMSQKELEAFLGDVDLARRIIEVRKKTQSGYVTLDELKKALVRHALGQAEPLPQGWEGKYDGWKSFDKTLNKLPHNIAKQVGDDEVLANKIAEAREAVRRTDRALFDDVWKNREALKAKIKGELTKMAAFARTGWKPSWDAPIAKLTTQYRPADELVY</sequence>
<evidence type="ECO:0008006" key="3">
    <source>
        <dbReference type="Google" id="ProtNLM"/>
    </source>
</evidence>
<accession>A0A150PHW6</accession>
<proteinExistence type="predicted"/>
<dbReference type="Proteomes" id="UP000075604">
    <property type="component" value="Unassembled WGS sequence"/>
</dbReference>